<evidence type="ECO:0000256" key="2">
    <source>
        <dbReference type="ARBA" id="ARBA00022801"/>
    </source>
</evidence>
<comment type="caution">
    <text evidence="6">The sequence shown here is derived from an EMBL/GenBank/DDBJ whole genome shotgun (WGS) entry which is preliminary data.</text>
</comment>
<dbReference type="PANTHER" id="PTHR45738">
    <property type="entry name" value="POLYPHOSPHOINOSITIDE PHOSPHATASE"/>
    <property type="match status" value="1"/>
</dbReference>
<organism evidence="6 7">
    <name type="scientific">Exophiala dermatitidis</name>
    <name type="common">Black yeast-like fungus</name>
    <name type="synonym">Wangiella dermatitidis</name>
    <dbReference type="NCBI Taxonomy" id="5970"/>
    <lineage>
        <taxon>Eukaryota</taxon>
        <taxon>Fungi</taxon>
        <taxon>Dikarya</taxon>
        <taxon>Ascomycota</taxon>
        <taxon>Pezizomycotina</taxon>
        <taxon>Eurotiomycetes</taxon>
        <taxon>Chaetothyriomycetidae</taxon>
        <taxon>Chaetothyriales</taxon>
        <taxon>Herpotrichiellaceae</taxon>
        <taxon>Exophiala</taxon>
    </lineage>
</organism>
<dbReference type="GO" id="GO:0043813">
    <property type="term" value="F:phosphatidylinositol-3,5-bisphosphate 5-phosphatase activity"/>
    <property type="evidence" value="ECO:0007669"/>
    <property type="project" value="InterPro"/>
</dbReference>
<dbReference type="EMBL" id="JAJGCB010000003">
    <property type="protein sequence ID" value="KAJ8994096.1"/>
    <property type="molecule type" value="Genomic_DNA"/>
</dbReference>
<evidence type="ECO:0000256" key="3">
    <source>
        <dbReference type="ARBA" id="ARBA00023136"/>
    </source>
</evidence>
<keyword evidence="2" id="KW-0378">Hydrolase</keyword>
<feature type="compositionally biased region" description="Polar residues" evidence="4">
    <location>
        <begin position="109"/>
        <end position="123"/>
    </location>
</feature>
<keyword evidence="3" id="KW-0472">Membrane</keyword>
<evidence type="ECO:0000313" key="6">
    <source>
        <dbReference type="EMBL" id="KAJ8994096.1"/>
    </source>
</evidence>
<dbReference type="GO" id="GO:0046856">
    <property type="term" value="P:phosphatidylinositol dephosphorylation"/>
    <property type="evidence" value="ECO:0007669"/>
    <property type="project" value="InterPro"/>
</dbReference>
<dbReference type="Proteomes" id="UP001161757">
    <property type="component" value="Unassembled WGS sequence"/>
</dbReference>
<dbReference type="Pfam" id="PF02383">
    <property type="entry name" value="Syja_N"/>
    <property type="match status" value="1"/>
</dbReference>
<proteinExistence type="predicted"/>
<dbReference type="PANTHER" id="PTHR45738:SF5">
    <property type="entry name" value="POLYPHOSPHOINOSITIDE PHOSPHATASE"/>
    <property type="match status" value="1"/>
</dbReference>
<evidence type="ECO:0000256" key="1">
    <source>
        <dbReference type="ARBA" id="ARBA00004308"/>
    </source>
</evidence>
<sequence length="1079" mass="122866">MESFMEFRDNQVPVNSGDGTHDNDGNRAVNGHESTDSQNATREQNSNHESSVQIFEPLEVNGTDTDTDNNEKEVPQMYPMFSNNPPESPNLGPGHRDSEDDEEEFDLSKSFNRTSSPSPTAFQRNKGALVSKVGDEGVVKMHRFTLHETANYYYIVGSDLLDSAYRILKIDRTAEPGELNIIEDDIVYTKKETQQILNAVDEGNRATGGLKLKTSFWGLLGFIRFTAHYYMLYVTKRSQVAMIGGHYIYQIDKTELMPLVMAGSSRAKMDRHPEESRFLGILNNLDLTRSFYFSYSYDVTRTLQHNIMRERQALQDGLAEPRKYDHNDMFVWNHYLLQPTKAVLRDPFDWCISIIHGYVDQSALSVYWGRVVYVTIIARRSRFFAGARFLKRGANDLGYVANDVETEQIVSEMLTTSFHAPGPVLFANNRYTSYVQHRGSIPLHWTQDNTGVSPKPDIHLNVVDPFYSAAALHFDNLFKRYGTPIYVLNLVKSRERTPRESKLLKEYTLAVSYLNQFLPPDKQILYHAWDMSRASKSRDQDVIGSLEAIAEDILPKTGFFQNGNDEESGLKLQNGVARTNCIDCLDRTNAAQFVIAKKALGYQLQALGVIEHPSVEYDSDAVNLFTHMWHDHGDTIAIQYGGSHLVNTMATYRKINQWTSHSRDMVESFKRYYTNSFMDAQRQEAYNLFLGNYVFSQGQPMLWDLTTDYYLHHSDPRSMFGRRRPSYRQWYTSQYLEPPSIPPSIWPRELRDRPLGYFDDYWVEYYRPLAVSSFKKLFSFKMHSNLRYIPLNSAAAGKYDLSPFKVRTATEGDGESNEKDHQHHHHSMRKGVKVVAPCDYDDTCGAGAGGDTASVVTSAPSDPMPTPKPNTLGPWLDAQQRLQNTLRRRQYTGIIKEPSFEVQSPGVPKIPKLPTASTGDLTNSSVLAGPPTKEELALQAFTSLISRSLEPQVRQEDEYQRYVAHPSNIPLVVSSDIDYSAAPLEFLEYLSTTTSDPTEHKVLRHYDDERGAVSLTLDERAEANLDEYAEYIASGTVEEPLTVSEEDGGKKRYKAYRKWLKGKSLFKQRPDVGEDVDVV</sequence>
<feature type="region of interest" description="Disordered" evidence="4">
    <location>
        <begin position="809"/>
        <end position="830"/>
    </location>
</feature>
<dbReference type="PROSITE" id="PS50275">
    <property type="entry name" value="SAC"/>
    <property type="match status" value="1"/>
</dbReference>
<dbReference type="GO" id="GO:0012505">
    <property type="term" value="C:endomembrane system"/>
    <property type="evidence" value="ECO:0007669"/>
    <property type="project" value="UniProtKB-SubCell"/>
</dbReference>
<comment type="subcellular location">
    <subcellularLocation>
        <location evidence="1">Endomembrane system</location>
    </subcellularLocation>
</comment>
<protein>
    <submittedName>
        <fullName evidence="6">Phosphatidylinositol-3,5-bisphosphate 5-phosphatase</fullName>
    </submittedName>
</protein>
<dbReference type="InterPro" id="IPR043573">
    <property type="entry name" value="Fig4-like"/>
</dbReference>
<evidence type="ECO:0000256" key="4">
    <source>
        <dbReference type="SAM" id="MobiDB-lite"/>
    </source>
</evidence>
<name>A0AAN6J103_EXODE</name>
<evidence type="ECO:0000313" key="7">
    <source>
        <dbReference type="Proteomes" id="UP001161757"/>
    </source>
</evidence>
<accession>A0AAN6J103</accession>
<feature type="region of interest" description="Disordered" evidence="4">
    <location>
        <begin position="1"/>
        <end position="124"/>
    </location>
</feature>
<feature type="domain" description="SAC" evidence="5">
    <location>
        <begin position="282"/>
        <end position="642"/>
    </location>
</feature>
<gene>
    <name evidence="6" type="primary">FIG4</name>
    <name evidence="6" type="ORF">HRR80_002591</name>
</gene>
<feature type="compositionally biased region" description="Polar residues" evidence="4">
    <location>
        <begin position="36"/>
        <end position="53"/>
    </location>
</feature>
<dbReference type="AlphaFoldDB" id="A0AAN6J103"/>
<reference evidence="6" key="1">
    <citation type="submission" date="2023-01" db="EMBL/GenBank/DDBJ databases">
        <title>Exophiala dermititidis isolated from Cystic Fibrosis Patient.</title>
        <authorList>
            <person name="Kurbessoian T."/>
            <person name="Crocker A."/>
            <person name="Murante D."/>
            <person name="Hogan D.A."/>
            <person name="Stajich J.E."/>
        </authorList>
    </citation>
    <scope>NUCLEOTIDE SEQUENCE</scope>
    <source>
        <strain evidence="6">Ex8</strain>
    </source>
</reference>
<evidence type="ECO:0000259" key="5">
    <source>
        <dbReference type="PROSITE" id="PS50275"/>
    </source>
</evidence>
<dbReference type="InterPro" id="IPR002013">
    <property type="entry name" value="SAC_dom"/>
</dbReference>